<accession>A0A0F7L4E0</accession>
<evidence type="ECO:0000313" key="1">
    <source>
        <dbReference type="EMBL" id="AKH46372.1"/>
    </source>
</evidence>
<name>A0A0F7L4E0_9VIRU</name>
<organism evidence="1">
    <name type="scientific">uncultured marine virus</name>
    <dbReference type="NCBI Taxonomy" id="186617"/>
    <lineage>
        <taxon>Viruses</taxon>
        <taxon>environmental samples</taxon>
    </lineage>
</organism>
<reference evidence="1" key="2">
    <citation type="submission" date="2015-03" db="EMBL/GenBank/DDBJ databases">
        <authorList>
            <person name="Chow C.-E.T."/>
            <person name="Winget D.M."/>
            <person name="White R.A.III."/>
            <person name="Hallam S.J."/>
            <person name="Suttle C.A."/>
        </authorList>
    </citation>
    <scope>NUCLEOTIDE SEQUENCE</scope>
    <source>
        <strain evidence="1">Anoxic3_7</strain>
    </source>
</reference>
<dbReference type="EMBL" id="KR029582">
    <property type="protein sequence ID" value="AKH46372.1"/>
    <property type="molecule type" value="Genomic_DNA"/>
</dbReference>
<sequence>MNLQYQLFHLHHHHLHRVLLVLQWLGQVVSHKYNLVFLQHHQLLLLKLMGR</sequence>
<proteinExistence type="predicted"/>
<reference evidence="1" key="1">
    <citation type="journal article" date="2015" name="Front. Microbiol.">
        <title>Combining genomic sequencing methods to explore viral diversity and reveal potential virus-host interactions.</title>
        <authorList>
            <person name="Chow C.E."/>
            <person name="Winget D.M."/>
            <person name="White R.A.III."/>
            <person name="Hallam S.J."/>
            <person name="Suttle C.A."/>
        </authorList>
    </citation>
    <scope>NUCLEOTIDE SEQUENCE</scope>
    <source>
        <strain evidence="1">Anoxic3_7</strain>
    </source>
</reference>
<protein>
    <submittedName>
        <fullName evidence="1">Uncharacterized protein</fullName>
    </submittedName>
</protein>